<dbReference type="PANTHER" id="PTHR10099">
    <property type="entry name" value="PHOSPHORIBOSYLFORMYLGLYCINAMIDINE SYNTHASE"/>
    <property type="match status" value="1"/>
</dbReference>
<dbReference type="SMART" id="SM01211">
    <property type="entry name" value="GATase_5"/>
    <property type="match status" value="1"/>
</dbReference>
<evidence type="ECO:0000256" key="5">
    <source>
        <dbReference type="ARBA" id="ARBA00022840"/>
    </source>
</evidence>
<evidence type="ECO:0000256" key="4">
    <source>
        <dbReference type="ARBA" id="ARBA00022755"/>
    </source>
</evidence>
<dbReference type="InterPro" id="IPR036604">
    <property type="entry name" value="PurS-like_sf"/>
</dbReference>
<evidence type="ECO:0000259" key="7">
    <source>
        <dbReference type="Pfam" id="PF02769"/>
    </source>
</evidence>
<dbReference type="SUPFAM" id="SSF55326">
    <property type="entry name" value="PurM N-terminal domain-like"/>
    <property type="match status" value="2"/>
</dbReference>
<evidence type="ECO:0000313" key="10">
    <source>
        <dbReference type="EMBL" id="QDY51995.1"/>
    </source>
</evidence>
<dbReference type="Pfam" id="PF02769">
    <property type="entry name" value="AIRS_C"/>
    <property type="match status" value="2"/>
</dbReference>
<dbReference type="InterPro" id="IPR036921">
    <property type="entry name" value="PurM-like_N_sf"/>
</dbReference>
<evidence type="ECO:0000256" key="3">
    <source>
        <dbReference type="ARBA" id="ARBA00022741"/>
    </source>
</evidence>
<dbReference type="Gene3D" id="3.30.1330.10">
    <property type="entry name" value="PurM-like, N-terminal domain"/>
    <property type="match status" value="2"/>
</dbReference>
<evidence type="ECO:0000256" key="1">
    <source>
        <dbReference type="ARBA" id="ARBA00022598"/>
    </source>
</evidence>
<dbReference type="GO" id="GO:0006164">
    <property type="term" value="P:purine nucleotide biosynthetic process"/>
    <property type="evidence" value="ECO:0007669"/>
    <property type="project" value="UniProtKB-KW"/>
</dbReference>
<organism evidence="10">
    <name type="scientific">Mimiviridae sp. ChoanoV1</name>
    <dbReference type="NCBI Taxonomy" id="2596887"/>
    <lineage>
        <taxon>Viruses</taxon>
        <taxon>Varidnaviria</taxon>
        <taxon>Bamfordvirae</taxon>
        <taxon>Nucleocytoviricota</taxon>
        <taxon>Megaviricetes</taxon>
        <taxon>Imitervirales</taxon>
        <taxon>Schizomimiviridae</taxon>
    </lineage>
</organism>
<dbReference type="GO" id="GO:0005524">
    <property type="term" value="F:ATP binding"/>
    <property type="evidence" value="ECO:0007669"/>
    <property type="project" value="UniProtKB-KW"/>
</dbReference>
<dbReference type="InterPro" id="IPR036676">
    <property type="entry name" value="PurM-like_C_sf"/>
</dbReference>
<dbReference type="Gene3D" id="1.10.8.750">
    <property type="entry name" value="Phosphoribosylformylglycinamidine synthase, linker domain"/>
    <property type="match status" value="1"/>
</dbReference>
<keyword evidence="5" id="KW-0067">ATP-binding</keyword>
<dbReference type="GO" id="GO:0004642">
    <property type="term" value="F:phosphoribosylformylglycinamidine synthase activity"/>
    <property type="evidence" value="ECO:0007669"/>
    <property type="project" value="TreeGrafter"/>
</dbReference>
<dbReference type="Pfam" id="PF13507">
    <property type="entry name" value="GATase_5"/>
    <property type="match status" value="1"/>
</dbReference>
<keyword evidence="4" id="KW-0658">Purine biosynthesis</keyword>
<feature type="domain" description="PurM-like C-terminal" evidence="7">
    <location>
        <begin position="826"/>
        <end position="927"/>
    </location>
</feature>
<evidence type="ECO:0000259" key="9">
    <source>
        <dbReference type="Pfam" id="PF22689"/>
    </source>
</evidence>
<dbReference type="SUPFAM" id="SSF82697">
    <property type="entry name" value="PurS-like"/>
    <property type="match status" value="1"/>
</dbReference>
<feature type="domain" description="PurM-like C-terminal" evidence="7">
    <location>
        <begin position="396"/>
        <end position="540"/>
    </location>
</feature>
<dbReference type="InterPro" id="IPR055181">
    <property type="entry name" value="FGAR-AT_PurM_N-like"/>
</dbReference>
<feature type="domain" description="Phosphoribosylformylglycinamidine synthase linker" evidence="8">
    <location>
        <begin position="132"/>
        <end position="179"/>
    </location>
</feature>
<dbReference type="SUPFAM" id="SSF109736">
    <property type="entry name" value="FGAM synthase PurL, linker domain"/>
    <property type="match status" value="1"/>
</dbReference>
<dbReference type="SUPFAM" id="SSF56042">
    <property type="entry name" value="PurM C-terminal domain-like"/>
    <property type="match status" value="2"/>
</dbReference>
<dbReference type="Pfam" id="PF18072">
    <property type="entry name" value="FGAR-AT_linker"/>
    <property type="match status" value="1"/>
</dbReference>
<dbReference type="InterPro" id="IPR010918">
    <property type="entry name" value="PurM-like_C_dom"/>
</dbReference>
<keyword evidence="3" id="KW-0547">Nucleotide-binding</keyword>
<dbReference type="GO" id="GO:0046872">
    <property type="term" value="F:metal ion binding"/>
    <property type="evidence" value="ECO:0007669"/>
    <property type="project" value="UniProtKB-KW"/>
</dbReference>
<reference evidence="10" key="1">
    <citation type="submission" date="2018-11" db="EMBL/GenBank/DDBJ databases">
        <title>A distinct lineage of giant viruses engineers rhodopsin photosystems in predatory marine eukaryotes.</title>
        <authorList>
            <person name="Needham D.M."/>
            <person name="Yoshizawa S."/>
            <person name="Hosaka T."/>
            <person name="Poirier C."/>
            <person name="Choi C.-J."/>
            <person name="Hehenberger E."/>
            <person name="Irwin N.A.T."/>
            <person name="Wilken S."/>
            <person name="Yung C.-M."/>
            <person name="Bachy C."/>
            <person name="Kurihara R."/>
            <person name="Nakajima Y."/>
            <person name="Kojima K."/>
            <person name="Kimura-Someya T."/>
            <person name="Leonard G."/>
            <person name="Malmstrom R.R."/>
            <person name="Mende D."/>
            <person name="Olson D.K."/>
            <person name="Sudo Y."/>
            <person name="Sudek S."/>
            <person name="Richards T.A."/>
            <person name="DeLong E.F."/>
            <person name="Keeling P.J."/>
            <person name="Santoro A.E."/>
            <person name="Shirouzu M."/>
            <person name="Iwasaki W."/>
            <person name="Worden A.Z."/>
        </authorList>
    </citation>
    <scope>NUCLEOTIDE SEQUENCE</scope>
</reference>
<sequence>MKLYILKDNLENVFYITIKNNLLLPKNILDKIKNILSSNNKYPIKDFPFNQDSNYIEIGPKKLFKTSWNSNIIEIFQKSNIFCIQSIEYSVKYPENNVPKFDKMIYEIYNNENDNNLKKNAIPKSYYIDDIEVFNNENNLGFDSQHLKYYKNEFKKLNRKPTNVELFDLSQSNSEHARHWFFRGNFIKNNNDIISDTLMDRIKSTKKNNNNGIVSFFDNASVIKGTNIDKLKVKKNQYIFENQLLHFSYKAETHNFPTSICPFPGAATGIGGRIRDTICVGRGGEILAGTAGYSVGDIDNFFKSDYNFVQNHPIQILIEASNGASDYGNKIGEPIIQGFCRSFRRNLSLKHNPYIKKRFEYLKPIMFSGGIGKISDTNILKKESEYNNMIGRVGGGAYRIGIGGGSASSRTQDKKYLNSDFDSVQRGDPEMANKVVKFIRTCCSMPENPILSIHDQGSGGMANCTRELAEPNGANVILDNLFLGDNSLTTLEKWVAEYQEQVSFLFDMKNLDLLKAIAGRENVPFVIIGNINNTNNIKVISKNEDIIPVDLPQFDNDNKKSFYLEKDTNKYQKIQIGKLNYLNLEITSNNFEFYLKKVLNHLSVCSKSFLTNKVDRSVSGLIVQQQCIGPFQLPLANNSVVSLDFNSDIGLVSSIGEQPIKGIPNINGFHIKNMVRLTISEMLLNMIWTPIEDITKINSVANWMWASKNSKDAYLINEAVDELVSIINYLGFSINGGKDSMSMSVDNITETIKSPNTLVLSGYANCISFNHIILPNLKDFNSTLLYINLGNEYNLGGTIFEDVYDNNIKLINKKIKKICNLSSILKLKNLFILIQKYIKEKRILSGHDVSDGGLITTLIEMSISSNIGIDINYNNSKIDCYDFYFNENPGIVIEVKRNQLDYILNNLLFNGIICKVLGTTLKTDKININFNNNILIDKNINEIRYEWEKKSYELEKKQANPECITREIKNCYNRIIPKFHIPTEMIDKIYYPFIQFNNKPKLAIFNEEGSNGESEMAYCFKTVGFDVYNININDLIGNKFNLNQFRGIAFVGGFSFSDVLGAGYGWYFSITNNKQIKKQFDDFYNREDTFSLGICNGCQLMSLLGWIPEGIRLENNISNRFESRYSIVKVEDNNSIMLQNMSGLEFGIWTAHAQGRIVCKNKDNDLFPIKYLDNQSKITEKYPFNPNGSKEGRCAIVSENGRHLAMMPHPERCVLKNQMPWIPDDIKLVKYTPWILMFRNAYEWCLN</sequence>
<keyword evidence="6" id="KW-0460">Magnesium</keyword>
<dbReference type="SUPFAM" id="SSF52317">
    <property type="entry name" value="Class I glutamine amidotransferase-like"/>
    <property type="match status" value="1"/>
</dbReference>
<dbReference type="InterPro" id="IPR029062">
    <property type="entry name" value="Class_I_gatase-like"/>
</dbReference>
<dbReference type="InterPro" id="IPR041609">
    <property type="entry name" value="PurL_linker"/>
</dbReference>
<dbReference type="EMBL" id="MK250086">
    <property type="protein sequence ID" value="QDY51995.1"/>
    <property type="molecule type" value="Genomic_DNA"/>
</dbReference>
<accession>A0A5B8IHK5</accession>
<keyword evidence="1" id="KW-0436">Ligase</keyword>
<evidence type="ECO:0000256" key="6">
    <source>
        <dbReference type="ARBA" id="ARBA00022842"/>
    </source>
</evidence>
<dbReference type="NCBIfam" id="NF003672">
    <property type="entry name" value="PRK05297.1"/>
    <property type="match status" value="1"/>
</dbReference>
<name>A0A5B8IHK5_9VIRU</name>
<dbReference type="PANTHER" id="PTHR10099:SF1">
    <property type="entry name" value="PHOSPHORIBOSYLFORMYLGLYCINAMIDINE SYNTHASE"/>
    <property type="match status" value="1"/>
</dbReference>
<dbReference type="Pfam" id="PF22689">
    <property type="entry name" value="FGAR-AT_PurM_N-like"/>
    <property type="match status" value="1"/>
</dbReference>
<evidence type="ECO:0000256" key="2">
    <source>
        <dbReference type="ARBA" id="ARBA00022723"/>
    </source>
</evidence>
<feature type="domain" description="FGAR-AT PurM N-terminal-like" evidence="9">
    <location>
        <begin position="606"/>
        <end position="764"/>
    </location>
</feature>
<evidence type="ECO:0000259" key="8">
    <source>
        <dbReference type="Pfam" id="PF18072"/>
    </source>
</evidence>
<dbReference type="PROSITE" id="PS51273">
    <property type="entry name" value="GATASE_TYPE_1"/>
    <property type="match status" value="1"/>
</dbReference>
<gene>
    <name evidence="10" type="ORF">2_67</name>
</gene>
<keyword evidence="2" id="KW-0479">Metal-binding</keyword>
<dbReference type="Gene3D" id="3.40.50.880">
    <property type="match status" value="1"/>
</dbReference>
<protein>
    <submittedName>
        <fullName evidence="10">Uncharacterized protein</fullName>
    </submittedName>
</protein>
<dbReference type="Gene3D" id="3.90.650.10">
    <property type="entry name" value="PurM-like C-terminal domain"/>
    <property type="match status" value="2"/>
</dbReference>
<proteinExistence type="predicted"/>